<dbReference type="SMART" id="SM00564">
    <property type="entry name" value="PQQ"/>
    <property type="match status" value="4"/>
</dbReference>
<keyword evidence="1" id="KW-0732">Signal</keyword>
<protein>
    <submittedName>
        <fullName evidence="3">Outer membrane biogenesis protein BamB</fullName>
    </submittedName>
</protein>
<evidence type="ECO:0000256" key="1">
    <source>
        <dbReference type="SAM" id="SignalP"/>
    </source>
</evidence>
<dbReference type="InterPro" id="IPR011047">
    <property type="entry name" value="Quinoprotein_ADH-like_sf"/>
</dbReference>
<dbReference type="PANTHER" id="PTHR34512">
    <property type="entry name" value="CELL SURFACE PROTEIN"/>
    <property type="match status" value="1"/>
</dbReference>
<dbReference type="InterPro" id="IPR002372">
    <property type="entry name" value="PQQ_rpt_dom"/>
</dbReference>
<feature type="domain" description="Pyrrolo-quinoline quinone repeat" evidence="2">
    <location>
        <begin position="94"/>
        <end position="255"/>
    </location>
</feature>
<dbReference type="InterPro" id="IPR015943">
    <property type="entry name" value="WD40/YVTN_repeat-like_dom_sf"/>
</dbReference>
<gene>
    <name evidence="3" type="ORF">ETAA1_27240</name>
</gene>
<reference evidence="3 4" key="1">
    <citation type="submission" date="2019-02" db="EMBL/GenBank/DDBJ databases">
        <title>Deep-cultivation of Planctomycetes and their phenomic and genomic characterization uncovers novel biology.</title>
        <authorList>
            <person name="Wiegand S."/>
            <person name="Jogler M."/>
            <person name="Boedeker C."/>
            <person name="Pinto D."/>
            <person name="Vollmers J."/>
            <person name="Rivas-Marin E."/>
            <person name="Kohn T."/>
            <person name="Peeters S.H."/>
            <person name="Heuer A."/>
            <person name="Rast P."/>
            <person name="Oberbeckmann S."/>
            <person name="Bunk B."/>
            <person name="Jeske O."/>
            <person name="Meyerdierks A."/>
            <person name="Storesund J.E."/>
            <person name="Kallscheuer N."/>
            <person name="Luecker S."/>
            <person name="Lage O.M."/>
            <person name="Pohl T."/>
            <person name="Merkel B.J."/>
            <person name="Hornburger P."/>
            <person name="Mueller R.-W."/>
            <person name="Bruemmer F."/>
            <person name="Labrenz M."/>
            <person name="Spormann A.M."/>
            <person name="Op den Camp H."/>
            <person name="Overmann J."/>
            <person name="Amann R."/>
            <person name="Jetten M.S.M."/>
            <person name="Mascher T."/>
            <person name="Medema M.H."/>
            <person name="Devos D.P."/>
            <person name="Kaster A.-K."/>
            <person name="Ovreas L."/>
            <person name="Rohde M."/>
            <person name="Galperin M.Y."/>
            <person name="Jogler C."/>
        </authorList>
    </citation>
    <scope>NUCLEOTIDE SEQUENCE [LARGE SCALE GENOMIC DNA]</scope>
    <source>
        <strain evidence="3 4">ETA_A1</strain>
    </source>
</reference>
<evidence type="ECO:0000313" key="3">
    <source>
        <dbReference type="EMBL" id="QDU20764.1"/>
    </source>
</evidence>
<accession>A0A517XTH3</accession>
<dbReference type="RefSeq" id="WP_145238871.1">
    <property type="nucleotide sequence ID" value="NZ_CP036273.1"/>
</dbReference>
<dbReference type="Gene3D" id="2.40.10.480">
    <property type="match status" value="1"/>
</dbReference>
<sequence length="456" mass="49411" precursor="true">MRYALVLVAAAAATAARADDWPQWMGPQRDGVWREDGVLDKFPAGGPKVLWRQPCGPGYSGPSVAAGKVYVPDFMPKDKLPDGGFAKGEFRGEERLVCRDAATGKELWADAYPVEYRIGYPGGPRANATVDGGKVYALGAMGDLRCLDAATGKLVWAKNFIRDYGAGTQIWGHAAHPLIDGDRLVCLVGGTNDRMVIAFDKHTGKEVWASQSTAGDFGYSAPVAHEFGGKRQIVVWHSKAVVGLEPATGKRLWKQDFDVKFALTAPMARKVGTDGLFVTSFYNGSMFLKVGADKADVVWKSKTKGEAASQTTDLSSIMPTPVIDGDTAYGVCSYGQLRGLDVPSGKRLWETMQATRGKRTPAKVAASDEPAGSERWSNAFLTPQGGRYFLFNEQGDLIIAKLTKAGYAEIDRANVIEPTNTMAGAGRKVVWVHPAYANKCMFVRNDREVVCVDLRQ</sequence>
<dbReference type="Pfam" id="PF13360">
    <property type="entry name" value="PQQ_2"/>
    <property type="match status" value="2"/>
</dbReference>
<dbReference type="PANTHER" id="PTHR34512:SF30">
    <property type="entry name" value="OUTER MEMBRANE PROTEIN ASSEMBLY FACTOR BAMB"/>
    <property type="match status" value="1"/>
</dbReference>
<evidence type="ECO:0000259" key="2">
    <source>
        <dbReference type="Pfam" id="PF13360"/>
    </source>
</evidence>
<dbReference type="InterPro" id="IPR018391">
    <property type="entry name" value="PQQ_b-propeller_rpt"/>
</dbReference>
<feature type="domain" description="Pyrrolo-quinoline quinone repeat" evidence="2">
    <location>
        <begin position="286"/>
        <end position="359"/>
    </location>
</feature>
<feature type="signal peptide" evidence="1">
    <location>
        <begin position="1"/>
        <end position="18"/>
    </location>
</feature>
<dbReference type="SUPFAM" id="SSF50998">
    <property type="entry name" value="Quinoprotein alcohol dehydrogenase-like"/>
    <property type="match status" value="1"/>
</dbReference>
<keyword evidence="4" id="KW-1185">Reference proteome</keyword>
<dbReference type="EMBL" id="CP036273">
    <property type="protein sequence ID" value="QDU20764.1"/>
    <property type="molecule type" value="Genomic_DNA"/>
</dbReference>
<feature type="chain" id="PRO_5022017407" evidence="1">
    <location>
        <begin position="19"/>
        <end position="456"/>
    </location>
</feature>
<dbReference type="KEGG" id="uli:ETAA1_27240"/>
<dbReference type="OrthoDB" id="4726955at2"/>
<proteinExistence type="predicted"/>
<name>A0A517XTH3_9BACT</name>
<dbReference type="AlphaFoldDB" id="A0A517XTH3"/>
<dbReference type="Proteomes" id="UP000319576">
    <property type="component" value="Chromosome"/>
</dbReference>
<dbReference type="Gene3D" id="2.130.10.10">
    <property type="entry name" value="YVTN repeat-like/Quinoprotein amine dehydrogenase"/>
    <property type="match status" value="1"/>
</dbReference>
<evidence type="ECO:0000313" key="4">
    <source>
        <dbReference type="Proteomes" id="UP000319576"/>
    </source>
</evidence>
<organism evidence="3 4">
    <name type="scientific">Urbifossiella limnaea</name>
    <dbReference type="NCBI Taxonomy" id="2528023"/>
    <lineage>
        <taxon>Bacteria</taxon>
        <taxon>Pseudomonadati</taxon>
        <taxon>Planctomycetota</taxon>
        <taxon>Planctomycetia</taxon>
        <taxon>Gemmatales</taxon>
        <taxon>Gemmataceae</taxon>
        <taxon>Urbifossiella</taxon>
    </lineage>
</organism>